<dbReference type="RefSeq" id="WP_013917531.1">
    <property type="nucleotide sequence ID" value="NC_015690.1"/>
</dbReference>
<dbReference type="GO" id="GO:0050661">
    <property type="term" value="F:NADP binding"/>
    <property type="evidence" value="ECO:0007669"/>
    <property type="project" value="InterPro"/>
</dbReference>
<protein>
    <submittedName>
        <fullName evidence="6">Beta-hydroxyacid dehydrogenase, 3-hydroxyisobutyrate dehydrogenase</fullName>
    </submittedName>
</protein>
<evidence type="ECO:0000256" key="2">
    <source>
        <dbReference type="ARBA" id="ARBA00023002"/>
    </source>
</evidence>
<feature type="compositionally biased region" description="Polar residues" evidence="3">
    <location>
        <begin position="9"/>
        <end position="20"/>
    </location>
</feature>
<reference evidence="7" key="1">
    <citation type="submission" date="2011-06" db="EMBL/GenBank/DDBJ databases">
        <title>Complete genome sequence of Paenibacillus mucilaginosus KNP414.</title>
        <authorList>
            <person name="Wang J."/>
            <person name="Hu S."/>
            <person name="Hu X."/>
            <person name="Zhang B."/>
            <person name="Dong D."/>
            <person name="Zhang S."/>
            <person name="Zhao K."/>
            <person name="Wu D."/>
        </authorList>
    </citation>
    <scope>NUCLEOTIDE SEQUENCE [LARGE SCALE GENOMIC DNA]</scope>
    <source>
        <strain evidence="7">KNP414</strain>
    </source>
</reference>
<dbReference type="GO" id="GO:0031491">
    <property type="term" value="F:nucleosome binding"/>
    <property type="evidence" value="ECO:0007669"/>
    <property type="project" value="TreeGrafter"/>
</dbReference>
<gene>
    <name evidence="6" type="ordered locus">KNP414_03836</name>
</gene>
<dbReference type="InterPro" id="IPR048666">
    <property type="entry name" value="RedAm-like_C"/>
</dbReference>
<evidence type="ECO:0000313" key="7">
    <source>
        <dbReference type="Proteomes" id="UP000006620"/>
    </source>
</evidence>
<dbReference type="PIRSF" id="PIRSF000103">
    <property type="entry name" value="HIBADH"/>
    <property type="match status" value="1"/>
</dbReference>
<dbReference type="KEGG" id="pms:KNP414_03836"/>
<dbReference type="EMBL" id="CP002869">
    <property type="protein sequence ID" value="AEI42375.1"/>
    <property type="molecule type" value="Genomic_DNA"/>
</dbReference>
<evidence type="ECO:0000256" key="1">
    <source>
        <dbReference type="ARBA" id="ARBA00009080"/>
    </source>
</evidence>
<evidence type="ECO:0000256" key="3">
    <source>
        <dbReference type="SAM" id="MobiDB-lite"/>
    </source>
</evidence>
<dbReference type="HOGENOM" id="CLU_035117_2_1_9"/>
<sequence>MERKDQSKTGRNWSGNSTVTGDTLVGEERLSVSVIGLGNMGAALAEAFVKAGHPTTVWNRSAVKAGPLVAMGAVHADTIEDAISASTLVITCLTTYDATIQAMELAGVGLSGRTLVSLNSGTPAGARKMATWVKEHGAKFLDGAVKNVPAAVGKPDTLLYYSGDKATFDEHESTLKVLGGDTVYLGGEPDLAKLYEFAVGGTLLPALLGFFQGAALVTARGLQASSLVPFSIKWLEMIGSVLPGFAEEIDAGDYTKPASSVGIFHESIAYDLEIGEEANIDVTWHAPMHDLLRRAVATGHRDLSISSLVELLRKSERVE</sequence>
<dbReference type="PANTHER" id="PTHR43580">
    <property type="entry name" value="OXIDOREDUCTASE GLYR1-RELATED"/>
    <property type="match status" value="1"/>
</dbReference>
<dbReference type="PATRIC" id="fig|1036673.3.peg.3525"/>
<feature type="domain" description="NADPH-dependent reductive aminase-like C-terminal" evidence="5">
    <location>
        <begin position="189"/>
        <end position="314"/>
    </location>
</feature>
<dbReference type="AlphaFoldDB" id="F8F6A1"/>
<dbReference type="PANTHER" id="PTHR43580:SF2">
    <property type="entry name" value="CYTOKINE-LIKE NUCLEAR FACTOR N-PAC"/>
    <property type="match status" value="1"/>
</dbReference>
<reference evidence="6 7" key="2">
    <citation type="journal article" date="2013" name="Genome Announc.">
        <title>Genome Sequence of Growth-Improving Paenibacillus mucilaginosus Strain KNP414.</title>
        <authorList>
            <person name="Lu J.J."/>
            <person name="Wang J.F."/>
            <person name="Hu X.F."/>
        </authorList>
    </citation>
    <scope>NUCLEOTIDE SEQUENCE [LARGE SCALE GENOMIC DNA]</scope>
    <source>
        <strain evidence="6 7">KNP414</strain>
    </source>
</reference>
<dbReference type="GO" id="GO:0140673">
    <property type="term" value="P:transcription elongation-coupled chromatin remodeling"/>
    <property type="evidence" value="ECO:0007669"/>
    <property type="project" value="TreeGrafter"/>
</dbReference>
<organism evidence="6 7">
    <name type="scientific">Paenibacillus mucilaginosus (strain KNP414)</name>
    <dbReference type="NCBI Taxonomy" id="1036673"/>
    <lineage>
        <taxon>Bacteria</taxon>
        <taxon>Bacillati</taxon>
        <taxon>Bacillota</taxon>
        <taxon>Bacilli</taxon>
        <taxon>Bacillales</taxon>
        <taxon>Paenibacillaceae</taxon>
        <taxon>Paenibacillus</taxon>
    </lineage>
</organism>
<proteinExistence type="inferred from homology"/>
<name>F8F6A1_PAEMK</name>
<keyword evidence="2" id="KW-0560">Oxidoreductase</keyword>
<dbReference type="SUPFAM" id="SSF51735">
    <property type="entry name" value="NAD(P)-binding Rossmann-fold domains"/>
    <property type="match status" value="1"/>
</dbReference>
<dbReference type="Pfam" id="PF03446">
    <property type="entry name" value="NAD_binding_2"/>
    <property type="match status" value="1"/>
</dbReference>
<dbReference type="InterPro" id="IPR015815">
    <property type="entry name" value="HIBADH-related"/>
</dbReference>
<accession>F8F6A1</accession>
<dbReference type="InterPro" id="IPR006115">
    <property type="entry name" value="6PGDH_NADP-bd"/>
</dbReference>
<feature type="domain" description="6-phosphogluconate dehydrogenase NADP-binding" evidence="4">
    <location>
        <begin position="32"/>
        <end position="186"/>
    </location>
</feature>
<dbReference type="Gene3D" id="3.40.50.720">
    <property type="entry name" value="NAD(P)-binding Rossmann-like Domain"/>
    <property type="match status" value="1"/>
</dbReference>
<dbReference type="GO" id="GO:0003677">
    <property type="term" value="F:DNA binding"/>
    <property type="evidence" value="ECO:0007669"/>
    <property type="project" value="TreeGrafter"/>
</dbReference>
<comment type="similarity">
    <text evidence="1">Belongs to the HIBADH-related family.</text>
</comment>
<dbReference type="Gene3D" id="1.10.1040.10">
    <property type="entry name" value="N-(1-d-carboxylethyl)-l-norvaline Dehydrogenase, domain 2"/>
    <property type="match status" value="1"/>
</dbReference>
<dbReference type="Pfam" id="PF21761">
    <property type="entry name" value="RedAm-like_C"/>
    <property type="match status" value="1"/>
</dbReference>
<dbReference type="InterPro" id="IPR036291">
    <property type="entry name" value="NAD(P)-bd_dom_sf"/>
</dbReference>
<dbReference type="InterPro" id="IPR051265">
    <property type="entry name" value="HIBADH-related_NP60_sf"/>
</dbReference>
<dbReference type="InterPro" id="IPR013328">
    <property type="entry name" value="6PGD_dom2"/>
</dbReference>
<dbReference type="GO" id="GO:0000785">
    <property type="term" value="C:chromatin"/>
    <property type="evidence" value="ECO:0007669"/>
    <property type="project" value="TreeGrafter"/>
</dbReference>
<feature type="region of interest" description="Disordered" evidence="3">
    <location>
        <begin position="1"/>
        <end position="20"/>
    </location>
</feature>
<dbReference type="GO" id="GO:0016491">
    <property type="term" value="F:oxidoreductase activity"/>
    <property type="evidence" value="ECO:0007669"/>
    <property type="project" value="UniProtKB-KW"/>
</dbReference>
<evidence type="ECO:0000259" key="5">
    <source>
        <dbReference type="Pfam" id="PF21761"/>
    </source>
</evidence>
<evidence type="ECO:0000313" key="6">
    <source>
        <dbReference type="EMBL" id="AEI42375.1"/>
    </source>
</evidence>
<evidence type="ECO:0000259" key="4">
    <source>
        <dbReference type="Pfam" id="PF03446"/>
    </source>
</evidence>
<dbReference type="Proteomes" id="UP000006620">
    <property type="component" value="Chromosome"/>
</dbReference>